<keyword evidence="3" id="KW-1185">Reference proteome</keyword>
<accession>A0A368FER2</accession>
<dbReference type="EMBL" id="JOJR01001531">
    <property type="protein sequence ID" value="RCN30542.1"/>
    <property type="molecule type" value="Genomic_DNA"/>
</dbReference>
<dbReference type="AlphaFoldDB" id="A0A368FER2"/>
<dbReference type="Proteomes" id="UP000252519">
    <property type="component" value="Unassembled WGS sequence"/>
</dbReference>
<sequence>MADQEEDKEDKSGQSSHSGDLVATSTVASAPKNEMSGASSSLIEESMRLLGLKPSVPPTISAETLSTEGPIGPLDTISSKYRFVSTQKLSFFFLSL</sequence>
<name>A0A368FER2_ANCCA</name>
<feature type="region of interest" description="Disordered" evidence="1">
    <location>
        <begin position="1"/>
        <end position="41"/>
    </location>
</feature>
<evidence type="ECO:0000256" key="1">
    <source>
        <dbReference type="SAM" id="MobiDB-lite"/>
    </source>
</evidence>
<feature type="compositionally biased region" description="Polar residues" evidence="1">
    <location>
        <begin position="13"/>
        <end position="28"/>
    </location>
</feature>
<evidence type="ECO:0000313" key="2">
    <source>
        <dbReference type="EMBL" id="RCN30542.1"/>
    </source>
</evidence>
<organism evidence="2 3">
    <name type="scientific">Ancylostoma caninum</name>
    <name type="common">Dog hookworm</name>
    <dbReference type="NCBI Taxonomy" id="29170"/>
    <lineage>
        <taxon>Eukaryota</taxon>
        <taxon>Metazoa</taxon>
        <taxon>Ecdysozoa</taxon>
        <taxon>Nematoda</taxon>
        <taxon>Chromadorea</taxon>
        <taxon>Rhabditida</taxon>
        <taxon>Rhabditina</taxon>
        <taxon>Rhabditomorpha</taxon>
        <taxon>Strongyloidea</taxon>
        <taxon>Ancylostomatidae</taxon>
        <taxon>Ancylostomatinae</taxon>
        <taxon>Ancylostoma</taxon>
    </lineage>
</organism>
<reference evidence="2 3" key="1">
    <citation type="submission" date="2014-10" db="EMBL/GenBank/DDBJ databases">
        <title>Draft genome of the hookworm Ancylostoma caninum.</title>
        <authorList>
            <person name="Mitreva M."/>
        </authorList>
    </citation>
    <scope>NUCLEOTIDE SEQUENCE [LARGE SCALE GENOMIC DNA]</scope>
    <source>
        <strain evidence="2 3">Baltimore</strain>
    </source>
</reference>
<dbReference type="OrthoDB" id="5918434at2759"/>
<comment type="caution">
    <text evidence="2">The sequence shown here is derived from an EMBL/GenBank/DDBJ whole genome shotgun (WGS) entry which is preliminary data.</text>
</comment>
<gene>
    <name evidence="2" type="ORF">ANCCAN_23686</name>
</gene>
<evidence type="ECO:0000313" key="3">
    <source>
        <dbReference type="Proteomes" id="UP000252519"/>
    </source>
</evidence>
<protein>
    <submittedName>
        <fullName evidence="2">Uncharacterized protein</fullName>
    </submittedName>
</protein>
<proteinExistence type="predicted"/>